<dbReference type="VEuPathDB" id="FungiDB:CPAG_04603"/>
<dbReference type="EMBL" id="DS268110">
    <property type="protein sequence ID" value="KMM68272.1"/>
    <property type="molecule type" value="Genomic_DNA"/>
</dbReference>
<name>A0A0J6I9J3_COCPO</name>
<gene>
    <name evidence="1" type="ORF">CPAG_04603</name>
</gene>
<proteinExistence type="predicted"/>
<dbReference type="Proteomes" id="UP000054567">
    <property type="component" value="Unassembled WGS sequence"/>
</dbReference>
<evidence type="ECO:0000313" key="2">
    <source>
        <dbReference type="Proteomes" id="UP000054567"/>
    </source>
</evidence>
<sequence length="185" mass="20280">MSLKHRQSSSVFSNDHKGFTPYSCGAFTAAEASTAAAASAVSAVANTGSKAVQTVLYNLCKCHISRIDSSSLCGQFYSNSARTYISLIVSQRVEQVKRNTAARCEKIVKNSFANYCTNFLLNLSRNNSSILANCTAKQSILLLKYVCLQLQICLSSILFSILLNTAENNERKEKKKENILTSDLK</sequence>
<dbReference type="AlphaFoldDB" id="A0A0J6I9J3"/>
<evidence type="ECO:0000313" key="1">
    <source>
        <dbReference type="EMBL" id="KMM68272.1"/>
    </source>
</evidence>
<protein>
    <submittedName>
        <fullName evidence="1">Uncharacterized protein</fullName>
    </submittedName>
</protein>
<reference evidence="2" key="3">
    <citation type="journal article" date="2010" name="Genome Res.">
        <title>Population genomic sequencing of Coccidioides fungi reveals recent hybridization and transposon control.</title>
        <authorList>
            <person name="Neafsey D.E."/>
            <person name="Barker B.M."/>
            <person name="Sharpton T.J."/>
            <person name="Stajich J.E."/>
            <person name="Park D.J."/>
            <person name="Whiston E."/>
            <person name="Hung C.-Y."/>
            <person name="McMahan C."/>
            <person name="White J."/>
            <person name="Sykes S."/>
            <person name="Heiman D."/>
            <person name="Young S."/>
            <person name="Zeng Q."/>
            <person name="Abouelleil A."/>
            <person name="Aftuck L."/>
            <person name="Bessette D."/>
            <person name="Brown A."/>
            <person name="FitzGerald M."/>
            <person name="Lui A."/>
            <person name="Macdonald J.P."/>
            <person name="Priest M."/>
            <person name="Orbach M.J."/>
            <person name="Galgiani J.N."/>
            <person name="Kirkland T.N."/>
            <person name="Cole G.T."/>
            <person name="Birren B.W."/>
            <person name="Henn M.R."/>
            <person name="Taylor J.W."/>
            <person name="Rounsley S.D."/>
        </authorList>
    </citation>
    <scope>NUCLEOTIDE SEQUENCE [LARGE SCALE GENOMIC DNA]</scope>
    <source>
        <strain evidence="2">RMSCC 3488</strain>
    </source>
</reference>
<accession>A0A0J6I9J3</accession>
<reference evidence="2" key="2">
    <citation type="journal article" date="2009" name="Genome Res.">
        <title>Comparative genomic analyses of the human fungal pathogens Coccidioides and their relatives.</title>
        <authorList>
            <person name="Sharpton T.J."/>
            <person name="Stajich J.E."/>
            <person name="Rounsley S.D."/>
            <person name="Gardner M.J."/>
            <person name="Wortman J.R."/>
            <person name="Jordar V.S."/>
            <person name="Maiti R."/>
            <person name="Kodira C.D."/>
            <person name="Neafsey D.E."/>
            <person name="Zeng Q."/>
            <person name="Hung C.-Y."/>
            <person name="McMahan C."/>
            <person name="Muszewska A."/>
            <person name="Grynberg M."/>
            <person name="Mandel M.A."/>
            <person name="Kellner E.M."/>
            <person name="Barker B.M."/>
            <person name="Galgiani J.N."/>
            <person name="Orbach M.J."/>
            <person name="Kirkland T.N."/>
            <person name="Cole G.T."/>
            <person name="Henn M.R."/>
            <person name="Birren B.W."/>
            <person name="Taylor J.W."/>
        </authorList>
    </citation>
    <scope>NUCLEOTIDE SEQUENCE [LARGE SCALE GENOMIC DNA]</scope>
    <source>
        <strain evidence="2">RMSCC 3488</strain>
    </source>
</reference>
<organism evidence="1 2">
    <name type="scientific">Coccidioides posadasii RMSCC 3488</name>
    <dbReference type="NCBI Taxonomy" id="454284"/>
    <lineage>
        <taxon>Eukaryota</taxon>
        <taxon>Fungi</taxon>
        <taxon>Dikarya</taxon>
        <taxon>Ascomycota</taxon>
        <taxon>Pezizomycotina</taxon>
        <taxon>Eurotiomycetes</taxon>
        <taxon>Eurotiomycetidae</taxon>
        <taxon>Onygenales</taxon>
        <taxon>Onygenaceae</taxon>
        <taxon>Coccidioides</taxon>
    </lineage>
</organism>
<reference evidence="1 2" key="1">
    <citation type="submission" date="2007-06" db="EMBL/GenBank/DDBJ databases">
        <title>The Genome Sequence of Coccidioides posadasii RMSCC_3488.</title>
        <authorList>
            <consortium name="Coccidioides Genome Resources Consortium"/>
            <consortium name="The Broad Institute Genome Sequencing Platform"/>
            <person name="Henn M.R."/>
            <person name="Sykes S."/>
            <person name="Young S."/>
            <person name="Jaffe D."/>
            <person name="Berlin A."/>
            <person name="Alvarez P."/>
            <person name="Butler J."/>
            <person name="Gnerre S."/>
            <person name="Grabherr M."/>
            <person name="Mauceli E."/>
            <person name="Brockman W."/>
            <person name="Kodira C."/>
            <person name="Alvarado L."/>
            <person name="Zeng Q."/>
            <person name="Crawford M."/>
            <person name="Antoine C."/>
            <person name="Devon K."/>
            <person name="Galgiani J."/>
            <person name="Orsborn K."/>
            <person name="Lewis M.L."/>
            <person name="Nusbaum C."/>
            <person name="Galagan J."/>
            <person name="Birren B."/>
        </authorList>
    </citation>
    <scope>NUCLEOTIDE SEQUENCE [LARGE SCALE GENOMIC DNA]</scope>
    <source>
        <strain evidence="1 2">RMSCC 3488</strain>
    </source>
</reference>